<evidence type="ECO:0000313" key="1">
    <source>
        <dbReference type="EMBL" id="MCC8624523.1"/>
    </source>
</evidence>
<evidence type="ECO:0000313" key="2">
    <source>
        <dbReference type="Proteomes" id="UP001430544"/>
    </source>
</evidence>
<name>A0ABS8LFI1_9XANT</name>
<evidence type="ECO:0008006" key="3">
    <source>
        <dbReference type="Google" id="ProtNLM"/>
    </source>
</evidence>
<comment type="caution">
    <text evidence="1">The sequence shown here is derived from an EMBL/GenBank/DDBJ whole genome shotgun (WGS) entry which is preliminary data.</text>
</comment>
<gene>
    <name evidence="1" type="ORF">LN473_21615</name>
</gene>
<dbReference type="EMBL" id="JAJIUN010000097">
    <property type="protein sequence ID" value="MCC8624523.1"/>
    <property type="molecule type" value="Genomic_DNA"/>
</dbReference>
<dbReference type="Proteomes" id="UP001430544">
    <property type="component" value="Unassembled WGS sequence"/>
</dbReference>
<organism evidence="1 2">
    <name type="scientific">Xanthomonas vesicatoria</name>
    <dbReference type="NCBI Taxonomy" id="56460"/>
    <lineage>
        <taxon>Bacteria</taxon>
        <taxon>Pseudomonadati</taxon>
        <taxon>Pseudomonadota</taxon>
        <taxon>Gammaproteobacteria</taxon>
        <taxon>Lysobacterales</taxon>
        <taxon>Lysobacteraceae</taxon>
        <taxon>Xanthomonas</taxon>
    </lineage>
</organism>
<proteinExistence type="predicted"/>
<accession>A0ABS8LFI1</accession>
<keyword evidence="2" id="KW-1185">Reference proteome</keyword>
<sequence length="115" mass="13029">MADKRGHLHRTKLPDWVSFEVVRITVLQVPVATPAVDALAALALVHACSNFNAEPGCWPQPRVGRLSPKTREQAASHPSGRWITRTLWTKKFTRNLQKQTLFPGVGTRWKQAHWN</sequence>
<protein>
    <recommendedName>
        <fullName evidence="3">Transposase</fullName>
    </recommendedName>
</protein>
<dbReference type="RefSeq" id="WP_126936796.1">
    <property type="nucleotide sequence ID" value="NZ_CP018470.1"/>
</dbReference>
<reference evidence="1" key="1">
    <citation type="submission" date="2021-11" db="EMBL/GenBank/DDBJ databases">
        <title>Genome resources and taxonomic validation of 89 Xanthomonas strains.</title>
        <authorList>
            <person name="Tambong J.T."/>
        </authorList>
    </citation>
    <scope>NUCLEOTIDE SEQUENCE</scope>
    <source>
        <strain evidence="1">Bv 5-4A</strain>
    </source>
</reference>